<comment type="caution">
    <text evidence="1">The sequence shown here is derived from an EMBL/GenBank/DDBJ whole genome shotgun (WGS) entry which is preliminary data.</text>
</comment>
<proteinExistence type="predicted"/>
<sequence>MRWFGWQDAHHAPQGTVPGAEGAALERLAEPQHPQLALLLDYWQEKRGSGRAMPARGDVSPTDIPRLMPHLVLFDILDGGKDGQIRVFGSELSEMLGEDRTGMRLSQIKCEKQEQSAQNIRSRWLNIFHLTVAEKAPAFVKAPMNNSGRDFMIFHGACLPLCGPESEEMKQILGILVTLPRSADELLPPPVPYGAETPGFI</sequence>
<dbReference type="Pfam" id="PF07310">
    <property type="entry name" value="PAS_5"/>
    <property type="match status" value="1"/>
</dbReference>
<dbReference type="Proteomes" id="UP000028702">
    <property type="component" value="Unassembled WGS sequence"/>
</dbReference>
<keyword evidence="2" id="KW-1185">Reference proteome</keyword>
<dbReference type="InterPro" id="IPR009922">
    <property type="entry name" value="DUF1457"/>
</dbReference>
<dbReference type="RefSeq" id="WP_045443606.1">
    <property type="nucleotide sequence ID" value="NZ_BBIO01000003.1"/>
</dbReference>
<protein>
    <submittedName>
        <fullName evidence="1">Conserved protein</fullName>
    </submittedName>
</protein>
<evidence type="ECO:0000313" key="2">
    <source>
        <dbReference type="Proteomes" id="UP000028702"/>
    </source>
</evidence>
<organism evidence="1 2">
    <name type="scientific">Tepidicaulis marinus</name>
    <dbReference type="NCBI Taxonomy" id="1333998"/>
    <lineage>
        <taxon>Bacteria</taxon>
        <taxon>Pseudomonadati</taxon>
        <taxon>Pseudomonadota</taxon>
        <taxon>Alphaproteobacteria</taxon>
        <taxon>Hyphomicrobiales</taxon>
        <taxon>Parvibaculaceae</taxon>
        <taxon>Tepidicaulis</taxon>
    </lineage>
</organism>
<evidence type="ECO:0000313" key="1">
    <source>
        <dbReference type="EMBL" id="GAK44454.1"/>
    </source>
</evidence>
<name>A0A081B8T6_9HYPH</name>
<accession>A0A081B8T6</accession>
<dbReference type="AlphaFoldDB" id="A0A081B8T6"/>
<gene>
    <name evidence="1" type="ORF">M2A_0953</name>
</gene>
<reference evidence="1 2" key="1">
    <citation type="submission" date="2014-07" db="EMBL/GenBank/DDBJ databases">
        <title>Tepidicaulis marinum gen. nov., sp. nov., a novel marine bacterium denitrifying nitrate to nitrous oxide strictly under microaerobic conditions.</title>
        <authorList>
            <person name="Takeuchi M."/>
            <person name="Yamagishi T."/>
            <person name="Kamagata Y."/>
            <person name="Oshima K."/>
            <person name="Hattori M."/>
            <person name="Katayama T."/>
            <person name="Hanada S."/>
            <person name="Tamaki H."/>
            <person name="Marumo K."/>
            <person name="Maeda H."/>
            <person name="Nedachi M."/>
            <person name="Iwasaki W."/>
            <person name="Suwa Y."/>
            <person name="Sakata S."/>
        </authorList>
    </citation>
    <scope>NUCLEOTIDE SEQUENCE [LARGE SCALE GENOMIC DNA]</scope>
    <source>
        <strain evidence="1 2">MA2</strain>
    </source>
</reference>
<dbReference type="EMBL" id="BBIO01000003">
    <property type="protein sequence ID" value="GAK44454.1"/>
    <property type="molecule type" value="Genomic_DNA"/>
</dbReference>
<dbReference type="STRING" id="1333998.M2A_0953"/>
<dbReference type="eggNOG" id="COG5388">
    <property type="taxonomic scope" value="Bacteria"/>
</dbReference>